<feature type="active site" description="Nucleophile" evidence="4">
    <location>
        <position position="546"/>
    </location>
</feature>
<keyword evidence="3 6" id="KW-0378">Hydrolase</keyword>
<dbReference type="Proteomes" id="UP001224775">
    <property type="component" value="Unassembled WGS sequence"/>
</dbReference>
<reference evidence="6" key="1">
    <citation type="submission" date="2023-06" db="EMBL/GenBank/DDBJ databases">
        <title>Survivors Of The Sea: Transcriptome response of Skeletonema marinoi to long-term dormancy.</title>
        <authorList>
            <person name="Pinder M.I.M."/>
            <person name="Kourtchenko O."/>
            <person name="Robertson E.K."/>
            <person name="Larsson T."/>
            <person name="Maumus F."/>
            <person name="Osuna-Cruz C.M."/>
            <person name="Vancaester E."/>
            <person name="Stenow R."/>
            <person name="Vandepoele K."/>
            <person name="Ploug H."/>
            <person name="Bruchert V."/>
            <person name="Godhe A."/>
            <person name="Topel M."/>
        </authorList>
    </citation>
    <scope>NUCLEOTIDE SEQUENCE</scope>
    <source>
        <strain evidence="6">R05AC</strain>
    </source>
</reference>
<dbReference type="AlphaFoldDB" id="A0AAD8XT54"/>
<dbReference type="PANTHER" id="PTHR12737:SF9">
    <property type="entry name" value="DIMETHYLARGININASE"/>
    <property type="match status" value="1"/>
</dbReference>
<dbReference type="GO" id="GO:0045429">
    <property type="term" value="P:positive regulation of nitric oxide biosynthetic process"/>
    <property type="evidence" value="ECO:0007669"/>
    <property type="project" value="TreeGrafter"/>
</dbReference>
<protein>
    <submittedName>
        <fullName evidence="6">Dimethylarginine dimethylaminohydrolase</fullName>
        <ecNumber evidence="6">3.5.3.18</ecNumber>
    </submittedName>
</protein>
<keyword evidence="7" id="KW-1185">Reference proteome</keyword>
<dbReference type="SUPFAM" id="SSF52058">
    <property type="entry name" value="L domain-like"/>
    <property type="match status" value="1"/>
</dbReference>
<comment type="caution">
    <text evidence="6">The sequence shown here is derived from an EMBL/GenBank/DDBJ whole genome shotgun (WGS) entry which is preliminary data.</text>
</comment>
<dbReference type="Pfam" id="PF26170">
    <property type="entry name" value="RESC5"/>
    <property type="match status" value="1"/>
</dbReference>
<dbReference type="EMBL" id="JATAAI010000054">
    <property type="protein sequence ID" value="KAK1733114.1"/>
    <property type="molecule type" value="Genomic_DNA"/>
</dbReference>
<dbReference type="Gene3D" id="3.75.10.10">
    <property type="entry name" value="L-arginine/glycine Amidinotransferase, Chain A"/>
    <property type="match status" value="2"/>
</dbReference>
<dbReference type="FunFam" id="3.80.10.10:FF:000383">
    <property type="entry name" value="Leucine-rich repeat receptor protein kinase EMS1"/>
    <property type="match status" value="1"/>
</dbReference>
<dbReference type="EC" id="3.5.3.18" evidence="6"/>
<sequence>MVAIQDTVVLTRMGHESRRGEVDDSIKAVLCEQLGLKNVYDMNNDSIEGCCDGGDVLYTGRHLFVGITDRTNQVGFQYLRNVFAHHHDMMDAADVVPIPMMSLQGADSGGGVLHLKSAVTHIDEETLLIPEGTFGDILAEAMKVTERGYTAVRLPDVLSCNAVVVNGHVMAQDSPCSVSKQRIEQACHERDLGLTFVDTSELAKKDAALTCCSVLLKVLDLNSNQLSGPIPSQLGQLRRLLELDLSSNQLSGPIPSQLGQLSQLEVLDLNSNQLSGPIPSQLGQLVELDKGVSLLKSREQHTNYLNTLRQHIPINKLICLPPLESHPDCLFVEDTMVAIQDTVVLTRMGHESRRGEVDDSIKSVLCEQLGLKNVYDMNNDSIEGCCDGGDVLYTGRHLFVGITDRTNQVGFQYLRNVFAHHYDMMDVADVVPIPMMSLQGADSGGGVLHLKSAVTHIDEETLLIPEGTFGDILAEAMKVTERGYTAVRLPDVLSCNAVVVNGHVMAQDSPCCVSKRRIEQACHERDLGLTFVDTSELAKKDAALTCCSVLLSV</sequence>
<dbReference type="PANTHER" id="PTHR12737">
    <property type="entry name" value="DIMETHYLARGININE DIMETHYLAMINOHYDROLASE"/>
    <property type="match status" value="1"/>
</dbReference>
<dbReference type="Pfam" id="PF13855">
    <property type="entry name" value="LRR_8"/>
    <property type="match status" value="1"/>
</dbReference>
<evidence type="ECO:0000259" key="5">
    <source>
        <dbReference type="Pfam" id="PF26170"/>
    </source>
</evidence>
<evidence type="ECO:0000256" key="1">
    <source>
        <dbReference type="ARBA" id="ARBA00008532"/>
    </source>
</evidence>
<evidence type="ECO:0000256" key="3">
    <source>
        <dbReference type="ARBA" id="ARBA00022801"/>
    </source>
</evidence>
<evidence type="ECO:0000256" key="4">
    <source>
        <dbReference type="PIRSR" id="PIRSR633199-1"/>
    </source>
</evidence>
<dbReference type="InterPro" id="IPR058722">
    <property type="entry name" value="RESC5"/>
</dbReference>
<feature type="domain" description="RNA-editing substrate-binding complex 5 protein" evidence="5">
    <location>
        <begin position="299"/>
        <end position="437"/>
    </location>
</feature>
<dbReference type="InterPro" id="IPR033199">
    <property type="entry name" value="DDAH-like"/>
</dbReference>
<dbReference type="GO" id="GO:0016403">
    <property type="term" value="F:dimethylargininase activity"/>
    <property type="evidence" value="ECO:0007669"/>
    <property type="project" value="UniProtKB-EC"/>
</dbReference>
<dbReference type="GO" id="GO:0006525">
    <property type="term" value="P:arginine metabolic process"/>
    <property type="evidence" value="ECO:0007669"/>
    <property type="project" value="TreeGrafter"/>
</dbReference>
<evidence type="ECO:0000256" key="2">
    <source>
        <dbReference type="ARBA" id="ARBA00022737"/>
    </source>
</evidence>
<name>A0AAD8XT54_9STRA</name>
<organism evidence="6 7">
    <name type="scientific">Skeletonema marinoi</name>
    <dbReference type="NCBI Taxonomy" id="267567"/>
    <lineage>
        <taxon>Eukaryota</taxon>
        <taxon>Sar</taxon>
        <taxon>Stramenopiles</taxon>
        <taxon>Ochrophyta</taxon>
        <taxon>Bacillariophyta</taxon>
        <taxon>Coscinodiscophyceae</taxon>
        <taxon>Thalassiosirophycidae</taxon>
        <taxon>Thalassiosirales</taxon>
        <taxon>Skeletonemataceae</taxon>
        <taxon>Skeletonema</taxon>
        <taxon>Skeletonema marinoi-dohrnii complex</taxon>
    </lineage>
</organism>
<evidence type="ECO:0000313" key="7">
    <source>
        <dbReference type="Proteomes" id="UP001224775"/>
    </source>
</evidence>
<accession>A0AAD8XT54</accession>
<keyword evidence="2" id="KW-0677">Repeat</keyword>
<evidence type="ECO:0000313" key="6">
    <source>
        <dbReference type="EMBL" id="KAK1733114.1"/>
    </source>
</evidence>
<comment type="similarity">
    <text evidence="1">Belongs to the DDAH family.</text>
</comment>
<dbReference type="SUPFAM" id="SSF55909">
    <property type="entry name" value="Pentein"/>
    <property type="match status" value="2"/>
</dbReference>
<feature type="active site" description="Proton donor" evidence="4">
    <location>
        <position position="449"/>
    </location>
</feature>
<proteinExistence type="inferred from homology"/>
<dbReference type="InterPro" id="IPR001611">
    <property type="entry name" value="Leu-rich_rpt"/>
</dbReference>
<dbReference type="GO" id="GO:0000052">
    <property type="term" value="P:citrulline metabolic process"/>
    <property type="evidence" value="ECO:0007669"/>
    <property type="project" value="TreeGrafter"/>
</dbReference>
<dbReference type="PRINTS" id="PR00019">
    <property type="entry name" value="LEURICHRPT"/>
</dbReference>
<dbReference type="GO" id="GO:0016597">
    <property type="term" value="F:amino acid binding"/>
    <property type="evidence" value="ECO:0007669"/>
    <property type="project" value="TreeGrafter"/>
</dbReference>
<gene>
    <name evidence="6" type="ORF">QTG54_016252</name>
</gene>